<dbReference type="RefSeq" id="XP_033768301.1">
    <property type="nucleotide sequence ID" value="XM_033912410.1"/>
</dbReference>
<dbReference type="InterPro" id="IPR050730">
    <property type="entry name" value="UBX_domain-protein"/>
</dbReference>
<dbReference type="GO" id="GO:0005783">
    <property type="term" value="C:endoplasmic reticulum"/>
    <property type="evidence" value="ECO:0007669"/>
    <property type="project" value="TreeGrafter"/>
</dbReference>
<dbReference type="OrthoDB" id="1026733at2759"/>
<dbReference type="GO" id="GO:0043130">
    <property type="term" value="F:ubiquitin binding"/>
    <property type="evidence" value="ECO:0007669"/>
    <property type="project" value="TreeGrafter"/>
</dbReference>
<dbReference type="AlphaFoldDB" id="A0A8B8UX68"/>
<sequence length="581" mass="66052">MPVVNHEDSEFHLSHTEEDKLNEFQVITNFPPEDLPDVVRLLRNHGWQLEPALSRYFDGEWRGGPEETVGESTPTTPMADTLAPPALGPRPLPFTTSLPVVRPLPANFRHDFRTVGLNGRSNTVWSMFDSFSYDGNPLLFVLLLIPRIINRLSATIFTFFCTLLSLHSIGGGGNSAKPKISKIPKAPTRETHIPLAEILGDMKDKDALCQLKSFKPDISFNEALRIAKEEFKFMLLILVGDTYDTDTEAIDVNSKLLLEKILLNKKTLQYLRKIDDDLIIYLKCVHELEPWLIAQQLGVRNTPEIFLVANVANTTSRSETLPSQRLSILGKLKINSLNRFLQSLTNVVEKYTPELVVNKTEMHELRMSREIKKLQEDAYKKSLEMDRIKAIEKEKSLKRAQDLKLNSTAQQLNWLKACIDELQPLAVAGKQATLQFRTSSGKRFVKKFPSMATLYQIYQSIGCHIYLEVYSSDPAEWSNALQEKIRQLSADDNVLCFKEGQFETGTATTVEELGDIINNELISFDLEQGKLEFNFELVSPFPKYTVHPDERMSVDQVPQLWPNGSLLVEALVEEDEENEEQ</sequence>
<feature type="domain" description="UBX" evidence="1">
    <location>
        <begin position="424"/>
        <end position="570"/>
    </location>
</feature>
<dbReference type="CDD" id="cd14273">
    <property type="entry name" value="UBA_TAP-C_like"/>
    <property type="match status" value="1"/>
</dbReference>
<reference evidence="2" key="3">
    <citation type="submission" date="2025-07" db="EMBL/GenBank/DDBJ databases">
        <authorList>
            <consortium name="NCBI Genome Project"/>
        </authorList>
    </citation>
    <scope>NUCLEOTIDE SEQUENCE</scope>
    <source>
        <strain evidence="2">CBS432</strain>
    </source>
</reference>
<reference evidence="2" key="1">
    <citation type="journal article" date="2017" name="Nat. Genet.">
        <title>Contrasting evolutionary genome dynamics between domesticated and wild yeasts.</title>
        <authorList>
            <person name="Yue J.X."/>
            <person name="Li J."/>
            <person name="Aigrain L."/>
            <person name="Hallin J."/>
            <person name="Persson K."/>
            <person name="Oliver K."/>
            <person name="Bergstrom A."/>
            <person name="Coupland P."/>
            <person name="Warringer J."/>
            <person name="Lagomarsino M.C."/>
            <person name="Fischer G."/>
            <person name="Durbin R."/>
            <person name="Liti G."/>
        </authorList>
    </citation>
    <scope>NUCLEOTIDE SEQUENCE</scope>
    <source>
        <strain evidence="2">CBS432</strain>
    </source>
</reference>
<gene>
    <name evidence="2" type="primary">UBX2</name>
    <name evidence="2" type="ORF">SPAR_M01140</name>
</gene>
<accession>A0A8B8UX68</accession>
<dbReference type="SMART" id="SM00166">
    <property type="entry name" value="UBX"/>
    <property type="match status" value="1"/>
</dbReference>
<organism evidence="2">
    <name type="scientific">Saccharomyces paradoxus</name>
    <name type="common">Yeast</name>
    <name type="synonym">Saccharomyces douglasii</name>
    <dbReference type="NCBI Taxonomy" id="27291"/>
    <lineage>
        <taxon>Eukaryota</taxon>
        <taxon>Fungi</taxon>
        <taxon>Dikarya</taxon>
        <taxon>Ascomycota</taxon>
        <taxon>Saccharomycotina</taxon>
        <taxon>Saccharomycetes</taxon>
        <taxon>Saccharomycetales</taxon>
        <taxon>Saccharomycetaceae</taxon>
        <taxon>Saccharomyces</taxon>
    </lineage>
</organism>
<proteinExistence type="predicted"/>
<dbReference type="VEuPathDB" id="FungiDB:SPAR_M01140"/>
<dbReference type="GeneID" id="54632691"/>
<protein>
    <submittedName>
        <fullName evidence="2">Ubx2p</fullName>
    </submittedName>
</protein>
<dbReference type="PANTHER" id="PTHR23322:SF1">
    <property type="entry name" value="FAS-ASSOCIATED FACTOR 2"/>
    <property type="match status" value="1"/>
</dbReference>
<dbReference type="InterPro" id="IPR001012">
    <property type="entry name" value="UBX_dom"/>
</dbReference>
<dbReference type="Pfam" id="PF14555">
    <property type="entry name" value="UBA_4"/>
    <property type="match status" value="1"/>
</dbReference>
<dbReference type="KEGG" id="spao:SPAR_M01140"/>
<reference evidence="2" key="2">
    <citation type="submission" date="2020-01" db="EMBL/GenBank/DDBJ databases">
        <title>Population-level Yeast Reference Genomes.</title>
        <authorList>
            <person name="Yue J.-X."/>
        </authorList>
    </citation>
    <scope>NUCLEOTIDE SEQUENCE</scope>
    <source>
        <strain evidence="2">CBS432</strain>
    </source>
</reference>
<evidence type="ECO:0000259" key="1">
    <source>
        <dbReference type="SMART" id="SM00166"/>
    </source>
</evidence>
<dbReference type="GO" id="GO:0036503">
    <property type="term" value="P:ERAD pathway"/>
    <property type="evidence" value="ECO:0007669"/>
    <property type="project" value="TreeGrafter"/>
</dbReference>
<dbReference type="Gene3D" id="1.10.8.10">
    <property type="entry name" value="DNA helicase RuvA subunit, C-terminal domain"/>
    <property type="match status" value="1"/>
</dbReference>
<dbReference type="PANTHER" id="PTHR23322">
    <property type="entry name" value="FAS-ASSOCIATED PROTEIN"/>
    <property type="match status" value="1"/>
</dbReference>
<dbReference type="Gene3D" id="3.10.20.90">
    <property type="entry name" value="Phosphatidylinositol 3-kinase Catalytic Subunit, Chain A, domain 1"/>
    <property type="match status" value="1"/>
</dbReference>
<reference evidence="2" key="4">
    <citation type="submission" date="2025-08" db="UniProtKB">
        <authorList>
            <consortium name="RefSeq"/>
        </authorList>
    </citation>
    <scope>IDENTIFICATION</scope>
    <source>
        <strain evidence="2">CBS432</strain>
    </source>
</reference>
<name>A0A8B8UX68_SACPA</name>
<evidence type="ECO:0000313" key="2">
    <source>
        <dbReference type="RefSeq" id="XP_033768301.1"/>
    </source>
</evidence>